<evidence type="ECO:0000313" key="2">
    <source>
        <dbReference type="Proteomes" id="UP000663881"/>
    </source>
</evidence>
<accession>A0A820S3A4</accession>
<comment type="caution">
    <text evidence="1">The sequence shown here is derived from an EMBL/GenBank/DDBJ whole genome shotgun (WGS) entry which is preliminary data.</text>
</comment>
<dbReference type="Proteomes" id="UP000663881">
    <property type="component" value="Unassembled WGS sequence"/>
</dbReference>
<dbReference type="AlphaFoldDB" id="A0A820S3A4"/>
<protein>
    <submittedName>
        <fullName evidence="1">Uncharacterized protein</fullName>
    </submittedName>
</protein>
<feature type="non-terminal residue" evidence="1">
    <location>
        <position position="1"/>
    </location>
</feature>
<dbReference type="EMBL" id="CAJOAY010034490">
    <property type="protein sequence ID" value="CAF4445339.1"/>
    <property type="molecule type" value="Genomic_DNA"/>
</dbReference>
<evidence type="ECO:0000313" key="1">
    <source>
        <dbReference type="EMBL" id="CAF4445339.1"/>
    </source>
</evidence>
<reference evidence="1" key="1">
    <citation type="submission" date="2021-02" db="EMBL/GenBank/DDBJ databases">
        <authorList>
            <person name="Nowell W R."/>
        </authorList>
    </citation>
    <scope>NUCLEOTIDE SEQUENCE</scope>
</reference>
<gene>
    <name evidence="1" type="ORF">OKA104_LOCUS53859</name>
</gene>
<sequence>MMYLDGRAPTFVKKLTDTSAPLSELSSSGRYRIVTRPNESKSTLIFNEAWDSDNNSKISCEIVDLHGRDTCEAVFH</sequence>
<organism evidence="1 2">
    <name type="scientific">Adineta steineri</name>
    <dbReference type="NCBI Taxonomy" id="433720"/>
    <lineage>
        <taxon>Eukaryota</taxon>
        <taxon>Metazoa</taxon>
        <taxon>Spiralia</taxon>
        <taxon>Gnathifera</taxon>
        <taxon>Rotifera</taxon>
        <taxon>Eurotatoria</taxon>
        <taxon>Bdelloidea</taxon>
        <taxon>Adinetida</taxon>
        <taxon>Adinetidae</taxon>
        <taxon>Adineta</taxon>
    </lineage>
</organism>
<name>A0A820S3A4_9BILA</name>
<proteinExistence type="predicted"/>